<feature type="region of interest" description="Disordered" evidence="2">
    <location>
        <begin position="1"/>
        <end position="32"/>
    </location>
</feature>
<keyword evidence="7" id="KW-1185">Reference proteome</keyword>
<dbReference type="EMBL" id="JAGYWB010000008">
    <property type="protein sequence ID" value="KAI0513870.1"/>
    <property type="molecule type" value="Genomic_DNA"/>
</dbReference>
<dbReference type="Proteomes" id="UP000829196">
    <property type="component" value="Unassembled WGS sequence"/>
</dbReference>
<evidence type="ECO:0000313" key="5">
    <source>
        <dbReference type="EMBL" id="KAI0501853.1"/>
    </source>
</evidence>
<evidence type="ECO:0000313" key="7">
    <source>
        <dbReference type="Proteomes" id="UP000829196"/>
    </source>
</evidence>
<feature type="coiled-coil region" evidence="1">
    <location>
        <begin position="347"/>
        <end position="416"/>
    </location>
</feature>
<sequence>MSGDRPPPRDPAIRGDPVAPHDGEQRPNKEVDVSASTVTNDFMFLFRKNYYFPNDVKTMVPRMSDRANLPPAGYVTVSEAHLRAGLRFPPPTELIEVLQWCGVSIFQLSFRAMSVAMGLIALFRDRGATMTPEHLSRMGKFTSDTSGRVTFRSKLLDVRTRDSSKNWVNAFFFVKNDWGLIEKWGKMRDLPSPLHVSEEDIIRILKVSDLEHLLFEVRHMSKYTEEEFLFKVGISFHTGRSDARKLKPTSRIPEPPAPTSKAAPKRPARVDDPPISKKKRLEGTNTDKTLPDSSPAKIHIPDDVMNHQCLGHNKTSNLLSRAVIAVNDWNTEFVKIKYLQGEFKRKYDQKVKEVKVLEDELSECRTELANSMRSVTLRNQQADRHQIDLEEAHATITRLLREQKVSEEKIASLETKDRESQAIIAEKEAALSSSEPSRVIEDFKKSIAFKTIVQDRVEEARDHIYAIEVKGLEQQCTEDGFIRGFFKGVRLMQRKTGVPAEEVTPSQASADFPSGSDGDEVESDLRKVLDLDADDEIVDVE</sequence>
<feature type="region of interest" description="Disordered" evidence="2">
    <location>
        <begin position="242"/>
        <end position="300"/>
    </location>
</feature>
<comment type="caution">
    <text evidence="3">The sequence shown here is derived from an EMBL/GenBank/DDBJ whole genome shotgun (WGS) entry which is preliminary data.</text>
</comment>
<dbReference type="EMBL" id="JAGYWB010000013">
    <property type="protein sequence ID" value="KAI0499718.1"/>
    <property type="molecule type" value="Genomic_DNA"/>
</dbReference>
<evidence type="ECO:0000256" key="1">
    <source>
        <dbReference type="SAM" id="Coils"/>
    </source>
</evidence>
<dbReference type="OrthoDB" id="671678at2759"/>
<feature type="region of interest" description="Disordered" evidence="2">
    <location>
        <begin position="497"/>
        <end position="523"/>
    </location>
</feature>
<gene>
    <name evidence="6" type="ORF">KFK09_009902</name>
    <name evidence="5" type="ORF">KFK09_016798</name>
    <name evidence="4" type="ORF">KFK09_017926</name>
    <name evidence="3" type="ORF">KFK09_021070</name>
</gene>
<name>A0A8T3AQ25_DENNO</name>
<accession>A0A8T3AQ25</accession>
<evidence type="ECO:0000313" key="6">
    <source>
        <dbReference type="EMBL" id="KAI0513870.1"/>
    </source>
</evidence>
<organism evidence="3 7">
    <name type="scientific">Dendrobium nobile</name>
    <name type="common">Orchid</name>
    <dbReference type="NCBI Taxonomy" id="94219"/>
    <lineage>
        <taxon>Eukaryota</taxon>
        <taxon>Viridiplantae</taxon>
        <taxon>Streptophyta</taxon>
        <taxon>Embryophyta</taxon>
        <taxon>Tracheophyta</taxon>
        <taxon>Spermatophyta</taxon>
        <taxon>Magnoliopsida</taxon>
        <taxon>Liliopsida</taxon>
        <taxon>Asparagales</taxon>
        <taxon>Orchidaceae</taxon>
        <taxon>Epidendroideae</taxon>
        <taxon>Malaxideae</taxon>
        <taxon>Dendrobiinae</taxon>
        <taxon>Dendrobium</taxon>
    </lineage>
</organism>
<feature type="compositionally biased region" description="Polar residues" evidence="2">
    <location>
        <begin position="283"/>
        <end position="292"/>
    </location>
</feature>
<evidence type="ECO:0000256" key="2">
    <source>
        <dbReference type="SAM" id="MobiDB-lite"/>
    </source>
</evidence>
<dbReference type="AlphaFoldDB" id="A0A8T3AQ25"/>
<protein>
    <submittedName>
        <fullName evidence="3">Uncharacterized protein</fullName>
    </submittedName>
</protein>
<dbReference type="EMBL" id="JAGYWB010000012">
    <property type="protein sequence ID" value="KAI0501853.1"/>
    <property type="molecule type" value="Genomic_DNA"/>
</dbReference>
<dbReference type="EMBL" id="JAGYWB010000015">
    <property type="protein sequence ID" value="KAI0497832.1"/>
    <property type="molecule type" value="Genomic_DNA"/>
</dbReference>
<evidence type="ECO:0000313" key="4">
    <source>
        <dbReference type="EMBL" id="KAI0499718.1"/>
    </source>
</evidence>
<reference evidence="3" key="1">
    <citation type="journal article" date="2022" name="Front. Genet.">
        <title>Chromosome-Scale Assembly of the Dendrobium nobile Genome Provides Insights Into the Molecular Mechanism of the Biosynthesis of the Medicinal Active Ingredient of Dendrobium.</title>
        <authorList>
            <person name="Xu Q."/>
            <person name="Niu S.-C."/>
            <person name="Li K.-L."/>
            <person name="Zheng P.-J."/>
            <person name="Zhang X.-J."/>
            <person name="Jia Y."/>
            <person name="Liu Y."/>
            <person name="Niu Y.-X."/>
            <person name="Yu L.-H."/>
            <person name="Chen D.-F."/>
            <person name="Zhang G.-Q."/>
        </authorList>
    </citation>
    <scope>NUCLEOTIDE SEQUENCE</scope>
    <source>
        <tissue evidence="3">Leaf</tissue>
    </source>
</reference>
<evidence type="ECO:0000313" key="3">
    <source>
        <dbReference type="EMBL" id="KAI0497832.1"/>
    </source>
</evidence>
<keyword evidence="1" id="KW-0175">Coiled coil</keyword>
<proteinExistence type="predicted"/>